<evidence type="ECO:0000256" key="6">
    <source>
        <dbReference type="ARBA" id="ARBA00023054"/>
    </source>
</evidence>
<gene>
    <name evidence="10" type="ORF">SK128_006089</name>
</gene>
<keyword evidence="6 8" id="KW-0175">Coiled coil</keyword>
<evidence type="ECO:0000256" key="3">
    <source>
        <dbReference type="ARBA" id="ARBA00022692"/>
    </source>
</evidence>
<keyword evidence="11" id="KW-1185">Reference proteome</keyword>
<evidence type="ECO:0000313" key="10">
    <source>
        <dbReference type="EMBL" id="KAK7066617.1"/>
    </source>
</evidence>
<protein>
    <submittedName>
        <fullName evidence="10">Uncharacterized protein</fullName>
    </submittedName>
</protein>
<reference evidence="10 11" key="1">
    <citation type="submission" date="2023-11" db="EMBL/GenBank/DDBJ databases">
        <title>Halocaridina rubra genome assembly.</title>
        <authorList>
            <person name="Smith C."/>
        </authorList>
    </citation>
    <scope>NUCLEOTIDE SEQUENCE [LARGE SCALE GENOMIC DNA]</scope>
    <source>
        <strain evidence="10">EP-1</strain>
        <tissue evidence="10">Whole</tissue>
    </source>
</reference>
<evidence type="ECO:0000256" key="9">
    <source>
        <dbReference type="SAM" id="Phobius"/>
    </source>
</evidence>
<evidence type="ECO:0000313" key="11">
    <source>
        <dbReference type="Proteomes" id="UP001381693"/>
    </source>
</evidence>
<evidence type="ECO:0000256" key="4">
    <source>
        <dbReference type="ARBA" id="ARBA00022968"/>
    </source>
</evidence>
<comment type="caution">
    <text evidence="10">The sequence shown here is derived from an EMBL/GenBank/DDBJ whole genome shotgun (WGS) entry which is preliminary data.</text>
</comment>
<name>A0AAN8WKB8_HALRR</name>
<keyword evidence="3 9" id="KW-0812">Transmembrane</keyword>
<keyword evidence="5 9" id="KW-1133">Transmembrane helix</keyword>
<dbReference type="PANTHER" id="PTHR15896:SF10">
    <property type="entry name" value="CHROMOSOME UNDETERMINED SCAFFOLD_98, WHOLE GENOME SHOTGUN SEQUENCE"/>
    <property type="match status" value="1"/>
</dbReference>
<proteinExistence type="inferred from homology"/>
<evidence type="ECO:0000256" key="2">
    <source>
        <dbReference type="ARBA" id="ARBA00007474"/>
    </source>
</evidence>
<evidence type="ECO:0000256" key="5">
    <source>
        <dbReference type="ARBA" id="ARBA00022989"/>
    </source>
</evidence>
<sequence length="328" mass="36210">MIMMRRGSGRAPPPYILVGLVLVIAILGFNYWTLSTQHADLQQEVEKLQSEVKISAMKQEQSEKKNSALQETVHEMDELSNRLNKKIQSDDDALRSSDQENQKLKYEITSLKNKAAKMQEQINSLNQEAEDRELDLSKAKETNSHLASERDDAIDAIAEKDAMINALKRQLEQAQDELAALRREKLAVAKPKVVPGLMNIQGIENKEPFLGPGQLDYISRGAVNTHDKGMQGINFHREIPILPRVNPNAARKKPRFSVADIAREVVAGPQLHPEPQMHPGPHILPGPAYNPAGNGMEGAGVLAAPQPIEQEVVPVNNAGHQLMPPAGN</sequence>
<organism evidence="10 11">
    <name type="scientific">Halocaridina rubra</name>
    <name type="common">Hawaiian red shrimp</name>
    <dbReference type="NCBI Taxonomy" id="373956"/>
    <lineage>
        <taxon>Eukaryota</taxon>
        <taxon>Metazoa</taxon>
        <taxon>Ecdysozoa</taxon>
        <taxon>Arthropoda</taxon>
        <taxon>Crustacea</taxon>
        <taxon>Multicrustacea</taxon>
        <taxon>Malacostraca</taxon>
        <taxon>Eumalacostraca</taxon>
        <taxon>Eucarida</taxon>
        <taxon>Decapoda</taxon>
        <taxon>Pleocyemata</taxon>
        <taxon>Caridea</taxon>
        <taxon>Atyoidea</taxon>
        <taxon>Atyidae</taxon>
        <taxon>Halocaridina</taxon>
    </lineage>
</organism>
<dbReference type="Proteomes" id="UP001381693">
    <property type="component" value="Unassembled WGS sequence"/>
</dbReference>
<evidence type="ECO:0000256" key="7">
    <source>
        <dbReference type="ARBA" id="ARBA00023136"/>
    </source>
</evidence>
<dbReference type="AlphaFoldDB" id="A0AAN8WKB8"/>
<evidence type="ECO:0000256" key="8">
    <source>
        <dbReference type="SAM" id="Coils"/>
    </source>
</evidence>
<dbReference type="Gene3D" id="1.10.287.1490">
    <property type="match status" value="1"/>
</dbReference>
<accession>A0AAN8WKB8</accession>
<dbReference type="GO" id="GO:0016020">
    <property type="term" value="C:membrane"/>
    <property type="evidence" value="ECO:0007669"/>
    <property type="project" value="UniProtKB-SubCell"/>
</dbReference>
<evidence type="ECO:0000256" key="1">
    <source>
        <dbReference type="ARBA" id="ARBA00004606"/>
    </source>
</evidence>
<dbReference type="PANTHER" id="PTHR15896">
    <property type="entry name" value="GOLGI PHOSPHOPROTEIN 2/GP73-RELATED"/>
    <property type="match status" value="1"/>
</dbReference>
<keyword evidence="7 9" id="KW-0472">Membrane</keyword>
<comment type="subcellular location">
    <subcellularLocation>
        <location evidence="1">Membrane</location>
        <topology evidence="1">Single-pass type II membrane protein</topology>
    </subcellularLocation>
</comment>
<feature type="transmembrane region" description="Helical" evidence="9">
    <location>
        <begin position="12"/>
        <end position="32"/>
    </location>
</feature>
<comment type="similarity">
    <text evidence="2">Belongs to the GOLM family.</text>
</comment>
<keyword evidence="4" id="KW-0735">Signal-anchor</keyword>
<dbReference type="PRINTS" id="PR02084">
    <property type="entry name" value="GOLM1CASC4"/>
</dbReference>
<feature type="coiled-coil region" evidence="8">
    <location>
        <begin position="31"/>
        <end position="184"/>
    </location>
</feature>
<dbReference type="InterPro" id="IPR026139">
    <property type="entry name" value="GOLM1/CASC4"/>
</dbReference>
<dbReference type="EMBL" id="JAXCGZ010019104">
    <property type="protein sequence ID" value="KAK7066617.1"/>
    <property type="molecule type" value="Genomic_DNA"/>
</dbReference>